<sequence>MDIFSRLRFVFLLATLTLTPSIVLADEKPDLSALSMVELINGFYSNVSCGPGGAMESPYSTDDQVFFNTYKKCIKLNYHYLKAIAKLAPAYYEAYKQVESDPWIIADLASIKKAFDEVGQGEAAWDAFFASANTFDYDVLTDKQHELLGEALIHLLGAPYAVGELNGGLNITDPDPMLD</sequence>
<dbReference type="AlphaFoldDB" id="A0A368N2S5"/>
<dbReference type="RefSeq" id="WP_114339895.1">
    <property type="nucleotide sequence ID" value="NZ_QPID01000014.1"/>
</dbReference>
<reference evidence="2 3" key="1">
    <citation type="submission" date="2018-07" db="EMBL/GenBank/DDBJ databases">
        <title>Corallincola holothuriorum sp. nov., a new facultative anaerobe isolated from sea cucumber Apostichopus japonicus.</title>
        <authorList>
            <person name="Xia H."/>
        </authorList>
    </citation>
    <scope>NUCLEOTIDE SEQUENCE [LARGE SCALE GENOMIC DNA]</scope>
    <source>
        <strain evidence="2 3">C4</strain>
    </source>
</reference>
<name>A0A368N2S5_9GAMM</name>
<gene>
    <name evidence="2" type="ORF">DU002_18260</name>
</gene>
<dbReference type="Proteomes" id="UP000252558">
    <property type="component" value="Unassembled WGS sequence"/>
</dbReference>
<keyword evidence="3" id="KW-1185">Reference proteome</keyword>
<protein>
    <submittedName>
        <fullName evidence="2">Uncharacterized protein</fullName>
    </submittedName>
</protein>
<feature type="signal peptide" evidence="1">
    <location>
        <begin position="1"/>
        <end position="25"/>
    </location>
</feature>
<proteinExistence type="predicted"/>
<organism evidence="2 3">
    <name type="scientific">Corallincola holothuriorum</name>
    <dbReference type="NCBI Taxonomy" id="2282215"/>
    <lineage>
        <taxon>Bacteria</taxon>
        <taxon>Pseudomonadati</taxon>
        <taxon>Pseudomonadota</taxon>
        <taxon>Gammaproteobacteria</taxon>
        <taxon>Alteromonadales</taxon>
        <taxon>Psychromonadaceae</taxon>
        <taxon>Corallincola</taxon>
    </lineage>
</organism>
<evidence type="ECO:0000313" key="3">
    <source>
        <dbReference type="Proteomes" id="UP000252558"/>
    </source>
</evidence>
<evidence type="ECO:0000313" key="2">
    <source>
        <dbReference type="EMBL" id="RCU43825.1"/>
    </source>
</evidence>
<accession>A0A368N2S5</accession>
<evidence type="ECO:0000256" key="1">
    <source>
        <dbReference type="SAM" id="SignalP"/>
    </source>
</evidence>
<dbReference type="EMBL" id="QPID01000014">
    <property type="protein sequence ID" value="RCU43825.1"/>
    <property type="molecule type" value="Genomic_DNA"/>
</dbReference>
<keyword evidence="1" id="KW-0732">Signal</keyword>
<feature type="chain" id="PRO_5016942514" evidence="1">
    <location>
        <begin position="26"/>
        <end position="179"/>
    </location>
</feature>
<comment type="caution">
    <text evidence="2">The sequence shown here is derived from an EMBL/GenBank/DDBJ whole genome shotgun (WGS) entry which is preliminary data.</text>
</comment>